<name>A0A0C2ZC67_9AGAM</name>
<accession>A0A0C2ZC67</accession>
<feature type="domain" description="DUF7918" evidence="1">
    <location>
        <begin position="39"/>
        <end position="183"/>
    </location>
</feature>
<evidence type="ECO:0000313" key="3">
    <source>
        <dbReference type="Proteomes" id="UP000053989"/>
    </source>
</evidence>
<dbReference type="OrthoDB" id="3364132at2759"/>
<proteinExistence type="predicted"/>
<keyword evidence="3" id="KW-1185">Reference proteome</keyword>
<dbReference type="InterPro" id="IPR057678">
    <property type="entry name" value="DUF7918"/>
</dbReference>
<dbReference type="EMBL" id="KN822074">
    <property type="protein sequence ID" value="KIM59433.1"/>
    <property type="molecule type" value="Genomic_DNA"/>
</dbReference>
<dbReference type="STRING" id="1036808.A0A0C2ZC67"/>
<dbReference type="AlphaFoldDB" id="A0A0C2ZC67"/>
<organism evidence="2 3">
    <name type="scientific">Scleroderma citrinum Foug A</name>
    <dbReference type="NCBI Taxonomy" id="1036808"/>
    <lineage>
        <taxon>Eukaryota</taxon>
        <taxon>Fungi</taxon>
        <taxon>Dikarya</taxon>
        <taxon>Basidiomycota</taxon>
        <taxon>Agaricomycotina</taxon>
        <taxon>Agaricomycetes</taxon>
        <taxon>Agaricomycetidae</taxon>
        <taxon>Boletales</taxon>
        <taxon>Sclerodermatineae</taxon>
        <taxon>Sclerodermataceae</taxon>
        <taxon>Scleroderma</taxon>
    </lineage>
</organism>
<evidence type="ECO:0000259" key="1">
    <source>
        <dbReference type="Pfam" id="PF25534"/>
    </source>
</evidence>
<protein>
    <recommendedName>
        <fullName evidence="1">DUF7918 domain-containing protein</fullName>
    </recommendedName>
</protein>
<dbReference type="Proteomes" id="UP000053989">
    <property type="component" value="Unassembled WGS sequence"/>
</dbReference>
<sequence length="209" mass="23764">MLGSLSARQGLFRPMYIPIPHIGCDSPLHTQHFSLTFGHTHKNDAFDIRIATDGLRCAKLLKSSESGTRRETVIGVPTSPTSVRPYMFSGLQLTDEDEYLNNESSHMGEVRLDFYRCVYLGRYTTKRYDVCEPKGKVHERAKKALSHCVSLGREVSRSATRCFKTKRLDANPLASFIFKYREHSGFIRVPRLRLRFLTSSTQVFSVPTG</sequence>
<reference evidence="3" key="2">
    <citation type="submission" date="2015-01" db="EMBL/GenBank/DDBJ databases">
        <title>Evolutionary Origins and Diversification of the Mycorrhizal Mutualists.</title>
        <authorList>
            <consortium name="DOE Joint Genome Institute"/>
            <consortium name="Mycorrhizal Genomics Consortium"/>
            <person name="Kohler A."/>
            <person name="Kuo A."/>
            <person name="Nagy L.G."/>
            <person name="Floudas D."/>
            <person name="Copeland A."/>
            <person name="Barry K.W."/>
            <person name="Cichocki N."/>
            <person name="Veneault-Fourrey C."/>
            <person name="LaButti K."/>
            <person name="Lindquist E.A."/>
            <person name="Lipzen A."/>
            <person name="Lundell T."/>
            <person name="Morin E."/>
            <person name="Murat C."/>
            <person name="Riley R."/>
            <person name="Ohm R."/>
            <person name="Sun H."/>
            <person name="Tunlid A."/>
            <person name="Henrissat B."/>
            <person name="Grigoriev I.V."/>
            <person name="Hibbett D.S."/>
            <person name="Martin F."/>
        </authorList>
    </citation>
    <scope>NUCLEOTIDE SEQUENCE [LARGE SCALE GENOMIC DNA]</scope>
    <source>
        <strain evidence="3">Foug A</strain>
    </source>
</reference>
<gene>
    <name evidence="2" type="ORF">SCLCIDRAFT_1217788</name>
</gene>
<reference evidence="2 3" key="1">
    <citation type="submission" date="2014-04" db="EMBL/GenBank/DDBJ databases">
        <authorList>
            <consortium name="DOE Joint Genome Institute"/>
            <person name="Kuo A."/>
            <person name="Kohler A."/>
            <person name="Nagy L.G."/>
            <person name="Floudas D."/>
            <person name="Copeland A."/>
            <person name="Barry K.W."/>
            <person name="Cichocki N."/>
            <person name="Veneault-Fourrey C."/>
            <person name="LaButti K."/>
            <person name="Lindquist E.A."/>
            <person name="Lipzen A."/>
            <person name="Lundell T."/>
            <person name="Morin E."/>
            <person name="Murat C."/>
            <person name="Sun H."/>
            <person name="Tunlid A."/>
            <person name="Henrissat B."/>
            <person name="Grigoriev I.V."/>
            <person name="Hibbett D.S."/>
            <person name="Martin F."/>
            <person name="Nordberg H.P."/>
            <person name="Cantor M.N."/>
            <person name="Hua S.X."/>
        </authorList>
    </citation>
    <scope>NUCLEOTIDE SEQUENCE [LARGE SCALE GENOMIC DNA]</scope>
    <source>
        <strain evidence="2 3">Foug A</strain>
    </source>
</reference>
<dbReference type="PANTHER" id="PTHR36223">
    <property type="entry name" value="BETA-LACTAMASE-TYPE TRANSPEPTIDASE FOLD DOMAIN CONTAINING PROTEIN"/>
    <property type="match status" value="1"/>
</dbReference>
<dbReference type="InParanoid" id="A0A0C2ZC67"/>
<dbReference type="HOGENOM" id="CLU_1316098_0_0_1"/>
<evidence type="ECO:0000313" key="2">
    <source>
        <dbReference type="EMBL" id="KIM59433.1"/>
    </source>
</evidence>
<dbReference type="PANTHER" id="PTHR36223:SF1">
    <property type="entry name" value="TRANSCRIPTION ELONGATION FACTOR EAF N-TERMINAL DOMAIN-CONTAINING PROTEIN"/>
    <property type="match status" value="1"/>
</dbReference>
<dbReference type="Pfam" id="PF25534">
    <property type="entry name" value="DUF7918"/>
    <property type="match status" value="1"/>
</dbReference>